<dbReference type="Gene3D" id="2.40.50.140">
    <property type="entry name" value="Nucleic acid-binding proteins"/>
    <property type="match status" value="1"/>
</dbReference>
<gene>
    <name evidence="5" type="ORF">HF964_06700</name>
</gene>
<dbReference type="CDD" id="cd02796">
    <property type="entry name" value="tRNA_bind_bactPheRS"/>
    <property type="match status" value="1"/>
</dbReference>
<keyword evidence="1 3" id="KW-0820">tRNA-binding</keyword>
<dbReference type="Pfam" id="PF01588">
    <property type="entry name" value="tRNA_bind"/>
    <property type="match status" value="1"/>
</dbReference>
<dbReference type="EMBL" id="JAAXPN010000007">
    <property type="protein sequence ID" value="NKZ24483.1"/>
    <property type="molecule type" value="Genomic_DNA"/>
</dbReference>
<keyword evidence="6" id="KW-1185">Reference proteome</keyword>
<dbReference type="PROSITE" id="PS50886">
    <property type="entry name" value="TRBD"/>
    <property type="match status" value="1"/>
</dbReference>
<proteinExistence type="predicted"/>
<protein>
    <submittedName>
        <fullName evidence="5">DUF4479 and tRNA-binding domain-containing protein</fullName>
    </submittedName>
</protein>
<dbReference type="RefSeq" id="WP_168722280.1">
    <property type="nucleotide sequence ID" value="NZ_JAAXPN010000007.1"/>
</dbReference>
<evidence type="ECO:0000256" key="1">
    <source>
        <dbReference type="ARBA" id="ARBA00022555"/>
    </source>
</evidence>
<feature type="domain" description="TRNA-binding" evidence="4">
    <location>
        <begin position="91"/>
        <end position="203"/>
    </location>
</feature>
<dbReference type="Proteomes" id="UP000549765">
    <property type="component" value="Unassembled WGS sequence"/>
</dbReference>
<dbReference type="Pfam" id="PF14794">
    <property type="entry name" value="DUF4479"/>
    <property type="match status" value="1"/>
</dbReference>
<name>A0A7X6S3D4_9LACO</name>
<keyword evidence="2 3" id="KW-0694">RNA-binding</keyword>
<evidence type="ECO:0000313" key="6">
    <source>
        <dbReference type="Proteomes" id="UP000549765"/>
    </source>
</evidence>
<dbReference type="NCBIfam" id="NF045760">
    <property type="entry name" value="YtpR"/>
    <property type="match status" value="1"/>
</dbReference>
<sequence>MLIASYNPKHVGDTLMLLLQPDVAVQASEKKGQIVRLYDETTQATIGFNFFEISNLLDLPTEGGQVFLTDNQVDKLNEALVAVGFEAELVPDLTPKFVIGYVESVTPHPDSDHLQITKTKIGDDKYEQIVSGSPNMKADIYVVVAKVGAMMPSGLIIWPGELRGVPSNGMIVSGRELQLPNAPQVPGALILPADFQAIGEALDFDKAQGLFS</sequence>
<dbReference type="InterPro" id="IPR002547">
    <property type="entry name" value="tRNA-bd_dom"/>
</dbReference>
<dbReference type="InterPro" id="IPR033714">
    <property type="entry name" value="tRNA_bind_bactPheRS"/>
</dbReference>
<dbReference type="SUPFAM" id="SSF50249">
    <property type="entry name" value="Nucleic acid-binding proteins"/>
    <property type="match status" value="1"/>
</dbReference>
<accession>A0A7X6S3D4</accession>
<dbReference type="AlphaFoldDB" id="A0A7X6S3D4"/>
<reference evidence="5 6" key="1">
    <citation type="submission" date="2020-04" db="EMBL/GenBank/DDBJ databases">
        <title>MicrobeNet Type strains.</title>
        <authorList>
            <person name="Nicholson A.C."/>
        </authorList>
    </citation>
    <scope>NUCLEOTIDE SEQUENCE [LARGE SCALE GENOMIC DNA]</scope>
    <source>
        <strain evidence="5 6">CCUG 61472</strain>
    </source>
</reference>
<comment type="caution">
    <text evidence="5">The sequence shown here is derived from an EMBL/GenBank/DDBJ whole genome shotgun (WGS) entry which is preliminary data.</text>
</comment>
<dbReference type="InterPro" id="IPR012340">
    <property type="entry name" value="NA-bd_OB-fold"/>
</dbReference>
<evidence type="ECO:0000256" key="3">
    <source>
        <dbReference type="PROSITE-ProRule" id="PRU00209"/>
    </source>
</evidence>
<dbReference type="GO" id="GO:0000049">
    <property type="term" value="F:tRNA binding"/>
    <property type="evidence" value="ECO:0007669"/>
    <property type="project" value="UniProtKB-UniRule"/>
</dbReference>
<organism evidence="5 6">
    <name type="scientific">Periweissella fabalis</name>
    <dbReference type="NCBI Taxonomy" id="1070421"/>
    <lineage>
        <taxon>Bacteria</taxon>
        <taxon>Bacillati</taxon>
        <taxon>Bacillota</taxon>
        <taxon>Bacilli</taxon>
        <taxon>Lactobacillales</taxon>
        <taxon>Lactobacillaceae</taxon>
        <taxon>Periweissella</taxon>
    </lineage>
</organism>
<evidence type="ECO:0000259" key="4">
    <source>
        <dbReference type="PROSITE" id="PS50886"/>
    </source>
</evidence>
<evidence type="ECO:0000256" key="2">
    <source>
        <dbReference type="ARBA" id="ARBA00022884"/>
    </source>
</evidence>
<dbReference type="Gene3D" id="3.30.1940.10">
    <property type="entry name" value="YtpR-like"/>
    <property type="match status" value="1"/>
</dbReference>
<dbReference type="InterPro" id="IPR027855">
    <property type="entry name" value="DUF4479"/>
</dbReference>
<evidence type="ECO:0000313" key="5">
    <source>
        <dbReference type="EMBL" id="NKZ24483.1"/>
    </source>
</evidence>
<dbReference type="InterPro" id="IPR037154">
    <property type="entry name" value="YtpR-like_sf"/>
</dbReference>